<evidence type="ECO:0000256" key="1">
    <source>
        <dbReference type="SAM" id="MobiDB-lite"/>
    </source>
</evidence>
<keyword evidence="2" id="KW-1133">Transmembrane helix</keyword>
<protein>
    <submittedName>
        <fullName evidence="3">Uncharacterized protein</fullName>
    </submittedName>
</protein>
<feature type="transmembrane region" description="Helical" evidence="2">
    <location>
        <begin position="21"/>
        <end position="44"/>
    </location>
</feature>
<evidence type="ECO:0000313" key="3">
    <source>
        <dbReference type="EMBL" id="EUA32817.1"/>
    </source>
</evidence>
<feature type="compositionally biased region" description="Basic residues" evidence="1">
    <location>
        <begin position="65"/>
        <end position="77"/>
    </location>
</feature>
<proteinExistence type="predicted"/>
<organism evidence="3">
    <name type="scientific">Mycobacterium xenopi 4042</name>
    <dbReference type="NCBI Taxonomy" id="1299334"/>
    <lineage>
        <taxon>Bacteria</taxon>
        <taxon>Bacillati</taxon>
        <taxon>Actinomycetota</taxon>
        <taxon>Actinomycetes</taxon>
        <taxon>Mycobacteriales</taxon>
        <taxon>Mycobacteriaceae</taxon>
        <taxon>Mycobacterium</taxon>
    </lineage>
</organism>
<name>X8ALS5_MYCXE</name>
<dbReference type="AlphaFoldDB" id="X8ALS5"/>
<evidence type="ECO:0000256" key="2">
    <source>
        <dbReference type="SAM" id="Phobius"/>
    </source>
</evidence>
<feature type="region of interest" description="Disordered" evidence="1">
    <location>
        <begin position="55"/>
        <end position="86"/>
    </location>
</feature>
<dbReference type="EMBL" id="JAOB01000051">
    <property type="protein sequence ID" value="EUA32817.1"/>
    <property type="molecule type" value="Genomic_DNA"/>
</dbReference>
<sequence length="119" mass="13702">MSRVGEPLRAVERARRWRRRRLALLAAAIRAPFWLISDATLLWWPVHRRPSVTENRLKAGTSGGPRRRTRPLRRHCRPCAPRPHPAAGRSWFPGRCLLVKAVDGNDFHVSTRQEAGMVR</sequence>
<gene>
    <name evidence="3" type="ORF">I553_3912</name>
</gene>
<accession>X8ALS5</accession>
<feature type="non-terminal residue" evidence="3">
    <location>
        <position position="119"/>
    </location>
</feature>
<reference evidence="3" key="1">
    <citation type="submission" date="2014-01" db="EMBL/GenBank/DDBJ databases">
        <authorList>
            <person name="Brown-Elliot B."/>
            <person name="Wallace R."/>
            <person name="Lenaerts A."/>
            <person name="Ordway D."/>
            <person name="DeGroote M.A."/>
            <person name="Parker T."/>
            <person name="Sizemore C."/>
            <person name="Tallon L.J."/>
            <person name="Sadzewicz L.K."/>
            <person name="Sengamalay N."/>
            <person name="Fraser C.M."/>
            <person name="Hine E."/>
            <person name="Shefchek K.A."/>
            <person name="Das S.P."/>
            <person name="Tettelin H."/>
        </authorList>
    </citation>
    <scope>NUCLEOTIDE SEQUENCE [LARGE SCALE GENOMIC DNA]</scope>
    <source>
        <strain evidence="3">4042</strain>
    </source>
</reference>
<keyword evidence="2" id="KW-0472">Membrane</keyword>
<comment type="caution">
    <text evidence="3">The sequence shown here is derived from an EMBL/GenBank/DDBJ whole genome shotgun (WGS) entry which is preliminary data.</text>
</comment>
<keyword evidence="2" id="KW-0812">Transmembrane</keyword>